<evidence type="ECO:0000256" key="1">
    <source>
        <dbReference type="SAM" id="Coils"/>
    </source>
</evidence>
<feature type="coiled-coil region" evidence="1">
    <location>
        <begin position="88"/>
        <end position="185"/>
    </location>
</feature>
<dbReference type="AlphaFoldDB" id="A0A2M8KS29"/>
<dbReference type="EMBL" id="PFED01000134">
    <property type="protein sequence ID" value="PJE62738.1"/>
    <property type="molecule type" value="Genomic_DNA"/>
</dbReference>
<protein>
    <submittedName>
        <fullName evidence="2">DUF2130 domain-containing protein</fullName>
    </submittedName>
</protein>
<dbReference type="Pfam" id="PF09903">
    <property type="entry name" value="DUF2130"/>
    <property type="match status" value="1"/>
</dbReference>
<organism evidence="2 3">
    <name type="scientific">Candidatus Roizmanbacteria bacterium CG10_big_fil_rev_8_21_14_0_10_39_6</name>
    <dbReference type="NCBI Taxonomy" id="1974853"/>
    <lineage>
        <taxon>Bacteria</taxon>
        <taxon>Candidatus Roizmaniibacteriota</taxon>
    </lineage>
</organism>
<name>A0A2M8KS29_9BACT</name>
<dbReference type="Proteomes" id="UP000229554">
    <property type="component" value="Unassembled WGS sequence"/>
</dbReference>
<keyword evidence="1" id="KW-0175">Coiled coil</keyword>
<gene>
    <name evidence="2" type="ORF">COU88_03385</name>
</gene>
<evidence type="ECO:0000313" key="3">
    <source>
        <dbReference type="Proteomes" id="UP000229554"/>
    </source>
</evidence>
<proteinExistence type="predicted"/>
<comment type="caution">
    <text evidence="2">The sequence shown here is derived from an EMBL/GenBank/DDBJ whole genome shotgun (WGS) entry which is preliminary data.</text>
</comment>
<feature type="coiled-coil region" evidence="1">
    <location>
        <begin position="30"/>
        <end position="57"/>
    </location>
</feature>
<accession>A0A2M8KS29</accession>
<reference evidence="3" key="1">
    <citation type="submission" date="2017-09" db="EMBL/GenBank/DDBJ databases">
        <title>Depth-based differentiation of microbial function through sediment-hosted aquifers and enrichment of novel symbionts in the deep terrestrial subsurface.</title>
        <authorList>
            <person name="Probst A.J."/>
            <person name="Ladd B."/>
            <person name="Jarett J.K."/>
            <person name="Geller-Mcgrath D.E."/>
            <person name="Sieber C.M.K."/>
            <person name="Emerson J.B."/>
            <person name="Anantharaman K."/>
            <person name="Thomas B.C."/>
            <person name="Malmstrom R."/>
            <person name="Stieglmeier M."/>
            <person name="Klingl A."/>
            <person name="Woyke T."/>
            <person name="Ryan C.M."/>
            <person name="Banfield J.F."/>
        </authorList>
    </citation>
    <scope>NUCLEOTIDE SEQUENCE [LARGE SCALE GENOMIC DNA]</scope>
</reference>
<dbReference type="InterPro" id="IPR019219">
    <property type="entry name" value="DUF2130"/>
</dbReference>
<evidence type="ECO:0000313" key="2">
    <source>
        <dbReference type="EMBL" id="PJE62738.1"/>
    </source>
</evidence>
<sequence length="400" mass="46904">MSASIITCPHCHKEIELSQAFSHQLEAQYKSKFEQDKQAWEKEKEQLQKDQTRQTEVIKKEMWEKAKVAATDKNKQELTTLKLELQDRDKELDEKRKAELELRREKRKLEDERKELELTVEKKLDTERKQIQEDVAKQIREENKLKNMEREKQLEDARRVNEDLRRKLEQGSQQMQGEVLELELEEMLRTEFVYDEIREVPKGVRGADVLQIVRDRSGRKCGTIVWESKRTKAWTDTWITKLKEDQRAVKAELAVIVSNVLPKDIKYFGVKDTVWISSYEIVLAVSTTLRSSLIKVAAAQQAQVGKNEKTELLYQYLTGIEFKQRVEGIVESFIQMKDDLEREKRAFTKMWAKREKQIEQVVHNTLGMHGDLQGFMGASLPEIRDLELPSGEDVDEGKLV</sequence>